<organism evidence="1 2">
    <name type="scientific">Oikeobacillus pervagus</name>
    <dbReference type="NCBI Taxonomy" id="1325931"/>
    <lineage>
        <taxon>Bacteria</taxon>
        <taxon>Bacillati</taxon>
        <taxon>Bacillota</taxon>
        <taxon>Bacilli</taxon>
        <taxon>Bacillales</taxon>
        <taxon>Bacillaceae</taxon>
        <taxon>Oikeobacillus</taxon>
    </lineage>
</organism>
<accession>A0AAJ1T1L8</accession>
<sequence>MTQEQEKLLALMQEAYIEAQKNDASVINIINLLKEKMELFTKHP</sequence>
<reference evidence="1" key="1">
    <citation type="submission" date="2023-07" db="EMBL/GenBank/DDBJ databases">
        <title>Genomic Encyclopedia of Type Strains, Phase IV (KMG-IV): sequencing the most valuable type-strain genomes for metagenomic binning, comparative biology and taxonomic classification.</title>
        <authorList>
            <person name="Goeker M."/>
        </authorList>
    </citation>
    <scope>NUCLEOTIDE SEQUENCE</scope>
    <source>
        <strain evidence="1">DSM 23947</strain>
    </source>
</reference>
<gene>
    <name evidence="1" type="ORF">J2S13_001521</name>
</gene>
<keyword evidence="2" id="KW-1185">Reference proteome</keyword>
<protein>
    <submittedName>
        <fullName evidence="1">Uncharacterized protein</fullName>
    </submittedName>
</protein>
<evidence type="ECO:0000313" key="1">
    <source>
        <dbReference type="EMBL" id="MDQ0215122.1"/>
    </source>
</evidence>
<name>A0AAJ1T1L8_9BACI</name>
<comment type="caution">
    <text evidence="1">The sequence shown here is derived from an EMBL/GenBank/DDBJ whole genome shotgun (WGS) entry which is preliminary data.</text>
</comment>
<dbReference type="EMBL" id="JAUSUC010000015">
    <property type="protein sequence ID" value="MDQ0215122.1"/>
    <property type="molecule type" value="Genomic_DNA"/>
</dbReference>
<evidence type="ECO:0000313" key="2">
    <source>
        <dbReference type="Proteomes" id="UP001237207"/>
    </source>
</evidence>
<dbReference type="AlphaFoldDB" id="A0AAJ1T1L8"/>
<dbReference type="Proteomes" id="UP001237207">
    <property type="component" value="Unassembled WGS sequence"/>
</dbReference>
<dbReference type="RefSeq" id="WP_307257121.1">
    <property type="nucleotide sequence ID" value="NZ_JAUSUC010000015.1"/>
</dbReference>
<proteinExistence type="predicted"/>